<sequence length="85" mass="9532">MNAGEGEVVRGCVWICDVESPDTIDISKAYRRSREKPCGHELDRQIPWLACSDLFQRLGLSQEQCLKKFELSSSELSACRLPSSA</sequence>
<dbReference type="AlphaFoldDB" id="A0AAE0XRS9"/>
<reference evidence="1" key="1">
    <citation type="journal article" date="2023" name="G3 (Bethesda)">
        <title>A reference genome for the long-term kleptoplast-retaining sea slug Elysia crispata morphotype clarki.</title>
        <authorList>
            <person name="Eastman K.E."/>
            <person name="Pendleton A.L."/>
            <person name="Shaikh M.A."/>
            <person name="Suttiyut T."/>
            <person name="Ogas R."/>
            <person name="Tomko P."/>
            <person name="Gavelis G."/>
            <person name="Widhalm J.R."/>
            <person name="Wisecaver J.H."/>
        </authorList>
    </citation>
    <scope>NUCLEOTIDE SEQUENCE</scope>
    <source>
        <strain evidence="1">ECLA1</strain>
    </source>
</reference>
<name>A0AAE0XRS9_9GAST</name>
<evidence type="ECO:0000313" key="2">
    <source>
        <dbReference type="Proteomes" id="UP001283361"/>
    </source>
</evidence>
<accession>A0AAE0XRS9</accession>
<gene>
    <name evidence="1" type="ORF">RRG08_019686</name>
</gene>
<protein>
    <submittedName>
        <fullName evidence="1">Uncharacterized protein</fullName>
    </submittedName>
</protein>
<evidence type="ECO:0000313" key="1">
    <source>
        <dbReference type="EMBL" id="KAK3706691.1"/>
    </source>
</evidence>
<dbReference type="Proteomes" id="UP001283361">
    <property type="component" value="Unassembled WGS sequence"/>
</dbReference>
<comment type="caution">
    <text evidence="1">The sequence shown here is derived from an EMBL/GenBank/DDBJ whole genome shotgun (WGS) entry which is preliminary data.</text>
</comment>
<organism evidence="1 2">
    <name type="scientific">Elysia crispata</name>
    <name type="common">lettuce slug</name>
    <dbReference type="NCBI Taxonomy" id="231223"/>
    <lineage>
        <taxon>Eukaryota</taxon>
        <taxon>Metazoa</taxon>
        <taxon>Spiralia</taxon>
        <taxon>Lophotrochozoa</taxon>
        <taxon>Mollusca</taxon>
        <taxon>Gastropoda</taxon>
        <taxon>Heterobranchia</taxon>
        <taxon>Euthyneura</taxon>
        <taxon>Panpulmonata</taxon>
        <taxon>Sacoglossa</taxon>
        <taxon>Placobranchoidea</taxon>
        <taxon>Plakobranchidae</taxon>
        <taxon>Elysia</taxon>
    </lineage>
</organism>
<dbReference type="EMBL" id="JAWDGP010007740">
    <property type="protein sequence ID" value="KAK3706691.1"/>
    <property type="molecule type" value="Genomic_DNA"/>
</dbReference>
<keyword evidence="2" id="KW-1185">Reference proteome</keyword>
<proteinExistence type="predicted"/>